<dbReference type="GO" id="GO:1903457">
    <property type="term" value="P:lactate catabolic process"/>
    <property type="evidence" value="ECO:0007669"/>
    <property type="project" value="TreeGrafter"/>
</dbReference>
<dbReference type="Gene3D" id="1.10.1060.10">
    <property type="entry name" value="Alpha-helical ferredoxin"/>
    <property type="match status" value="1"/>
</dbReference>
<dbReference type="AlphaFoldDB" id="A0A1I1JQU8"/>
<keyword evidence="9" id="KW-1185">Reference proteome</keyword>
<dbReference type="Pfam" id="PF13183">
    <property type="entry name" value="Fer4_8"/>
    <property type="match status" value="1"/>
</dbReference>
<dbReference type="Gene3D" id="3.30.70.2190">
    <property type="match status" value="1"/>
</dbReference>
<dbReference type="OrthoDB" id="2837at2157"/>
<keyword evidence="2" id="KW-0285">Flavoprotein</keyword>
<evidence type="ECO:0000313" key="9">
    <source>
        <dbReference type="Proteomes" id="UP000199161"/>
    </source>
</evidence>
<dbReference type="EMBL" id="FOKW01000009">
    <property type="protein sequence ID" value="SFC51009.1"/>
    <property type="molecule type" value="Genomic_DNA"/>
</dbReference>
<evidence type="ECO:0000256" key="2">
    <source>
        <dbReference type="ARBA" id="ARBA00022630"/>
    </source>
</evidence>
<dbReference type="PANTHER" id="PTHR11748:SF119">
    <property type="entry name" value="D-2-HYDROXYGLUTARATE DEHYDROGENASE"/>
    <property type="match status" value="1"/>
</dbReference>
<organism evidence="8 9">
    <name type="scientific">Natronobacterium haloterrestre</name>
    <name type="common">Halobiforma haloterrestris</name>
    <dbReference type="NCBI Taxonomy" id="148448"/>
    <lineage>
        <taxon>Archaea</taxon>
        <taxon>Methanobacteriati</taxon>
        <taxon>Methanobacteriota</taxon>
        <taxon>Stenosarchaea group</taxon>
        <taxon>Halobacteria</taxon>
        <taxon>Halobacteriales</taxon>
        <taxon>Natrialbaceae</taxon>
        <taxon>Natronobacterium</taxon>
    </lineage>
</organism>
<dbReference type="SUPFAM" id="SSF55103">
    <property type="entry name" value="FAD-linked oxidases, C-terminal domain"/>
    <property type="match status" value="1"/>
</dbReference>
<dbReference type="Gene3D" id="1.10.45.10">
    <property type="entry name" value="Vanillyl-alcohol Oxidase, Chain A, domain 4"/>
    <property type="match status" value="1"/>
</dbReference>
<dbReference type="GO" id="GO:0008720">
    <property type="term" value="F:D-lactate dehydrogenase (NAD+) activity"/>
    <property type="evidence" value="ECO:0007669"/>
    <property type="project" value="TreeGrafter"/>
</dbReference>
<dbReference type="Gene3D" id="3.30.465.10">
    <property type="match status" value="1"/>
</dbReference>
<dbReference type="InterPro" id="IPR017896">
    <property type="entry name" value="4Fe4S_Fe-S-bd"/>
</dbReference>
<dbReference type="SUPFAM" id="SSF56176">
    <property type="entry name" value="FAD-binding/transporter-associated domain-like"/>
    <property type="match status" value="1"/>
</dbReference>
<dbReference type="GO" id="GO:0051536">
    <property type="term" value="F:iron-sulfur cluster binding"/>
    <property type="evidence" value="ECO:0007669"/>
    <property type="project" value="InterPro"/>
</dbReference>
<feature type="compositionally biased region" description="Basic and acidic residues" evidence="5">
    <location>
        <begin position="20"/>
        <end position="32"/>
    </location>
</feature>
<evidence type="ECO:0000259" key="6">
    <source>
        <dbReference type="PROSITE" id="PS51379"/>
    </source>
</evidence>
<feature type="region of interest" description="Disordered" evidence="5">
    <location>
        <begin position="584"/>
        <end position="619"/>
    </location>
</feature>
<dbReference type="InterPro" id="IPR016164">
    <property type="entry name" value="FAD-linked_Oxase-like_C"/>
</dbReference>
<evidence type="ECO:0000256" key="1">
    <source>
        <dbReference type="ARBA" id="ARBA00001974"/>
    </source>
</evidence>
<name>A0A1I1JQU8_NATHA</name>
<keyword evidence="3" id="KW-0274">FAD</keyword>
<keyword evidence="4" id="KW-0560">Oxidoreductase</keyword>
<dbReference type="InterPro" id="IPR006094">
    <property type="entry name" value="Oxid_FAD_bind_N"/>
</dbReference>
<evidence type="ECO:0000256" key="5">
    <source>
        <dbReference type="SAM" id="MobiDB-lite"/>
    </source>
</evidence>
<feature type="region of interest" description="Disordered" evidence="5">
    <location>
        <begin position="1"/>
        <end position="45"/>
    </location>
</feature>
<dbReference type="GO" id="GO:0004458">
    <property type="term" value="F:D-lactate dehydrogenase (cytochrome) activity"/>
    <property type="evidence" value="ECO:0007669"/>
    <property type="project" value="TreeGrafter"/>
</dbReference>
<dbReference type="Gene3D" id="3.30.70.2740">
    <property type="match status" value="1"/>
</dbReference>
<dbReference type="InterPro" id="IPR016169">
    <property type="entry name" value="FAD-bd_PCMH_sub2"/>
</dbReference>
<feature type="domain" description="4Fe-4S ferredoxin-type" evidence="6">
    <location>
        <begin position="695"/>
        <end position="727"/>
    </location>
</feature>
<evidence type="ECO:0000256" key="3">
    <source>
        <dbReference type="ARBA" id="ARBA00022827"/>
    </source>
</evidence>
<dbReference type="GO" id="GO:0071949">
    <property type="term" value="F:FAD binding"/>
    <property type="evidence" value="ECO:0007669"/>
    <property type="project" value="InterPro"/>
</dbReference>
<feature type="domain" description="FAD-binding PCMH-type" evidence="7">
    <location>
        <begin position="76"/>
        <end position="330"/>
    </location>
</feature>
<sequence>MAVDNTDAVGDPEQRTGSNRHGETGSRSDQGEPRGGASGQAQAQAELAADLRDACRGDVRFDEYTRVLYATDGSIYGAQPAGVVLPRGVDDVRAAVRVASDHGVPILPRGAGSSLAGQTVGPGCVVLDLSRHMDDILEIDPDERRAVVQPGVVQDDLDAALEPHGLKFAPDPASSNRATIGGGIGNNSTGAHSVRYGITDAYVEECTAVLADGSIIETRDVVLDSEEWDRIVSKDDREAEIYRTVRAVVEDNAAEIEERYPDLKRCVSGYNLQKVIREPGGNEAATAASEDRAGEAREDGERIINLSKLLVGAEGTLGVVVEATLSLVTRPEETALLVACYDDLLEALSAVPAALELEASAVELMDDEVFRLAADSTEYAEYAAPIPDDTAAALMLEFDSELFDDLPAAVDDARDRLVANGAAVESLEALDPADQKRLWKLRKAAIPLLMSMEGDPKPYPFVEDASVPPDELAEYVTRFEDVLQDHDTTAAYFAHAGAGTLHIRPVLNLKTEDGVETMRSIAADVTDLALEHGGAFSGEHGDGLARTEFNPKLYGPELWAAFKELKSAFDPDWRMNPGKVVYREDVSASDATDPSEGSSRDPRDGDPTDSRKHLRYGPDYASLEPRTELDFDEEGGFSHLVELCNGCGTCRQTGSDVMCPTYRATGEEIATTRGRANLLRAAISGEIDPEELYDERFQSEVLDLCIGCKGCQSDCPTGVDLAKLKAEVKGQYRKREGATLRNRLFANIDRLAAVGSRLAPVANRATALPGARRLLERTVGIAADRSLPTFRRETLVDWFAARGPRVDPDRAVDGVVLFPDTYTNHSSPEVGKAAVEVLEAADVRVAIPDLGSTGRAAYSQGLLEEARERGRELLADLEPYLDRGWSVVFLEPSDASMVVDEYRSLLADSGTAADGGERGWGDAVDDTQSRVDRLADNSYGVFEYLDRRGLDDDLAFDPDRRERLTYHGHCHQKARGADHHAVGVLRRAGYRVEPVDSTCCGMAGSFGYEAEHYDLSRSIGDLLRRKLEASDGADVVAPGVSCRTQIGDFEGRSRPEHPVEALARALDAA</sequence>
<comment type="cofactor">
    <cofactor evidence="1">
        <name>FAD</name>
        <dbReference type="ChEBI" id="CHEBI:57692"/>
    </cofactor>
</comment>
<dbReference type="SUPFAM" id="SSF46548">
    <property type="entry name" value="alpha-helical ferredoxin"/>
    <property type="match status" value="1"/>
</dbReference>
<reference evidence="9" key="1">
    <citation type="submission" date="2016-10" db="EMBL/GenBank/DDBJ databases">
        <authorList>
            <person name="Varghese N."/>
            <person name="Submissions S."/>
        </authorList>
    </citation>
    <scope>NUCLEOTIDE SEQUENCE [LARGE SCALE GENOMIC DNA]</scope>
    <source>
        <strain evidence="9">DSM 13078</strain>
    </source>
</reference>
<dbReference type="InterPro" id="IPR036318">
    <property type="entry name" value="FAD-bd_PCMH-like_sf"/>
</dbReference>
<feature type="compositionally biased region" description="Basic and acidic residues" evidence="5">
    <location>
        <begin position="598"/>
        <end position="611"/>
    </location>
</feature>
<dbReference type="PROSITE" id="PS51379">
    <property type="entry name" value="4FE4S_FER_2"/>
    <property type="match status" value="1"/>
</dbReference>
<dbReference type="Proteomes" id="UP000199161">
    <property type="component" value="Unassembled WGS sequence"/>
</dbReference>
<dbReference type="InterPro" id="IPR009051">
    <property type="entry name" value="Helical_ferredxn"/>
</dbReference>
<dbReference type="InterPro" id="IPR004017">
    <property type="entry name" value="Cys_rich_dom"/>
</dbReference>
<protein>
    <submittedName>
        <fullName evidence="8">FAD/FMN-containing dehydrogenase</fullName>
    </submittedName>
</protein>
<dbReference type="InterPro" id="IPR004113">
    <property type="entry name" value="FAD-bd_oxidored_4_C"/>
</dbReference>
<accession>A0A1I1JQU8</accession>
<evidence type="ECO:0000256" key="4">
    <source>
        <dbReference type="ARBA" id="ARBA00023002"/>
    </source>
</evidence>
<evidence type="ECO:0000313" key="8">
    <source>
        <dbReference type="EMBL" id="SFC51009.1"/>
    </source>
</evidence>
<dbReference type="InterPro" id="IPR017900">
    <property type="entry name" value="4Fe4S_Fe_S_CS"/>
</dbReference>
<dbReference type="PROSITE" id="PS00198">
    <property type="entry name" value="4FE4S_FER_1"/>
    <property type="match status" value="1"/>
</dbReference>
<dbReference type="Pfam" id="PF02913">
    <property type="entry name" value="FAD-oxidase_C"/>
    <property type="match status" value="1"/>
</dbReference>
<dbReference type="PROSITE" id="PS51387">
    <property type="entry name" value="FAD_PCMH"/>
    <property type="match status" value="1"/>
</dbReference>
<dbReference type="Pfam" id="PF02754">
    <property type="entry name" value="CCG"/>
    <property type="match status" value="1"/>
</dbReference>
<dbReference type="RefSeq" id="WP_089789209.1">
    <property type="nucleotide sequence ID" value="NZ_FOKW01000009.1"/>
</dbReference>
<gene>
    <name evidence="8" type="ORF">SAMN05444422_109152</name>
</gene>
<dbReference type="InterPro" id="IPR016166">
    <property type="entry name" value="FAD-bd_PCMH"/>
</dbReference>
<dbReference type="InterPro" id="IPR016171">
    <property type="entry name" value="Vanillyl_alc_oxidase_C-sub2"/>
</dbReference>
<evidence type="ECO:0000259" key="7">
    <source>
        <dbReference type="PROSITE" id="PS51387"/>
    </source>
</evidence>
<dbReference type="PANTHER" id="PTHR11748">
    <property type="entry name" value="D-LACTATE DEHYDROGENASE"/>
    <property type="match status" value="1"/>
</dbReference>
<proteinExistence type="predicted"/>
<dbReference type="Pfam" id="PF01565">
    <property type="entry name" value="FAD_binding_4"/>
    <property type="match status" value="1"/>
</dbReference>